<evidence type="ECO:0000313" key="2">
    <source>
        <dbReference type="EMBL" id="GAA0457150.1"/>
    </source>
</evidence>
<comment type="caution">
    <text evidence="2">The sequence shown here is derived from an EMBL/GenBank/DDBJ whole genome shotgun (WGS) entry which is preliminary data.</text>
</comment>
<dbReference type="InterPro" id="IPR001387">
    <property type="entry name" value="Cro/C1-type_HTH"/>
</dbReference>
<evidence type="ECO:0000313" key="3">
    <source>
        <dbReference type="Proteomes" id="UP001499895"/>
    </source>
</evidence>
<dbReference type="Gene3D" id="1.10.260.40">
    <property type="entry name" value="lambda repressor-like DNA-binding domains"/>
    <property type="match status" value="1"/>
</dbReference>
<dbReference type="InterPro" id="IPR010982">
    <property type="entry name" value="Lambda_DNA-bd_dom_sf"/>
</dbReference>
<evidence type="ECO:0000259" key="1">
    <source>
        <dbReference type="PROSITE" id="PS50943"/>
    </source>
</evidence>
<dbReference type="SUPFAM" id="SSF47413">
    <property type="entry name" value="lambda repressor-like DNA-binding domains"/>
    <property type="match status" value="1"/>
</dbReference>
<feature type="domain" description="HTH cro/C1-type" evidence="1">
    <location>
        <begin position="2"/>
        <end position="39"/>
    </location>
</feature>
<dbReference type="PROSITE" id="PS50943">
    <property type="entry name" value="HTH_CROC1"/>
    <property type="match status" value="1"/>
</dbReference>
<dbReference type="CDD" id="cd00093">
    <property type="entry name" value="HTH_XRE"/>
    <property type="match status" value="1"/>
</dbReference>
<dbReference type="InterPro" id="IPR043917">
    <property type="entry name" value="DUF5753"/>
</dbReference>
<dbReference type="Pfam" id="PF19054">
    <property type="entry name" value="DUF5753"/>
    <property type="match status" value="1"/>
</dbReference>
<dbReference type="Pfam" id="PF01381">
    <property type="entry name" value="HTH_3"/>
    <property type="match status" value="1"/>
</dbReference>
<name>A0ABP3JL51_9ACTN</name>
<dbReference type="EMBL" id="BAAAHB010000014">
    <property type="protein sequence ID" value="GAA0457150.1"/>
    <property type="molecule type" value="Genomic_DNA"/>
</dbReference>
<sequence>MRLGITQSRISNIEAGRYGVSAERVRALALAYDCSEPALIEALAGMTGERRRGWWEEYREFLPAGLTDLAELEHHATRLRVAQVINVPGLLQTTDQARAIFREAVPPLLAHEIEHRVSHRIKRQAVLYRDDPPHYTAIIHEAVLRMQFGGPATAKAQLNHLIGMSERHNITIRVIPFGGTSFPTTGHGVDYFHGPVPQLDAATLDVAHGGALVDAPAQLEKYRLMLDRMETVASDEAASRDLIHHIAQIL</sequence>
<dbReference type="Proteomes" id="UP001499895">
    <property type="component" value="Unassembled WGS sequence"/>
</dbReference>
<protein>
    <submittedName>
        <fullName evidence="2">Helix-turn-helix transcriptional regulator</fullName>
    </submittedName>
</protein>
<organism evidence="2 3">
    <name type="scientific">Streptomyces stramineus</name>
    <dbReference type="NCBI Taxonomy" id="173861"/>
    <lineage>
        <taxon>Bacteria</taxon>
        <taxon>Bacillati</taxon>
        <taxon>Actinomycetota</taxon>
        <taxon>Actinomycetes</taxon>
        <taxon>Kitasatosporales</taxon>
        <taxon>Streptomycetaceae</taxon>
        <taxon>Streptomyces</taxon>
    </lineage>
</organism>
<accession>A0ABP3JL51</accession>
<keyword evidence="3" id="KW-1185">Reference proteome</keyword>
<gene>
    <name evidence="2" type="ORF">GCM10009544_19690</name>
</gene>
<reference evidence="3" key="1">
    <citation type="journal article" date="2019" name="Int. J. Syst. Evol. Microbiol.">
        <title>The Global Catalogue of Microorganisms (GCM) 10K type strain sequencing project: providing services to taxonomists for standard genome sequencing and annotation.</title>
        <authorList>
            <consortium name="The Broad Institute Genomics Platform"/>
            <consortium name="The Broad Institute Genome Sequencing Center for Infectious Disease"/>
            <person name="Wu L."/>
            <person name="Ma J."/>
        </authorList>
    </citation>
    <scope>NUCLEOTIDE SEQUENCE [LARGE SCALE GENOMIC DNA]</scope>
    <source>
        <strain evidence="3">JCM 10649</strain>
    </source>
</reference>
<proteinExistence type="predicted"/>